<sequence>MSCKNYQWEVIAHDYHSPLFRNQIWTRSLFRQAELLEIPRAVAGFAADGVRVEYLTDISTWGRAHEALRALAEGDVRFLRSLIERTEIYCQDMVAWGEKFLPPASLNDASPAELCQWLDEFTTRQETAYALGIAPVILDFSGFSFVESNLEKVLRAKAPPEKYQEYYQVFTAPPAASFSQDQETALLELLKSFYHRSGFRQRVLDSSWIELRQSEPEFAARLQAHAAAWGWVYYVYAGPAFSPEQFLEFVRGHLKRNVSPEQALAAAAASLRVANENKARLNELLRPTGFEQEIFDLAGLVVWSKPRRKARWQRGRRTYY</sequence>
<name>A0A0G1YEH3_9BACT</name>
<dbReference type="STRING" id="1619044.UY92_C0015G0013"/>
<reference evidence="1 2" key="1">
    <citation type="journal article" date="2015" name="Nature">
        <title>rRNA introns, odd ribosomes, and small enigmatic genomes across a large radiation of phyla.</title>
        <authorList>
            <person name="Brown C.T."/>
            <person name="Hug L.A."/>
            <person name="Thomas B.C."/>
            <person name="Sharon I."/>
            <person name="Castelle C.J."/>
            <person name="Singh A."/>
            <person name="Wilkins M.J."/>
            <person name="Williams K.H."/>
            <person name="Banfield J.F."/>
        </authorList>
    </citation>
    <scope>NUCLEOTIDE SEQUENCE [LARGE SCALE GENOMIC DNA]</scope>
</reference>
<protein>
    <submittedName>
        <fullName evidence="1">Uncharacterized protein</fullName>
    </submittedName>
</protein>
<proteinExistence type="predicted"/>
<gene>
    <name evidence="1" type="ORF">UY92_C0015G0013</name>
</gene>
<evidence type="ECO:0000313" key="2">
    <source>
        <dbReference type="Proteomes" id="UP000033870"/>
    </source>
</evidence>
<dbReference type="EMBL" id="LCRX01000015">
    <property type="protein sequence ID" value="KKW41601.1"/>
    <property type="molecule type" value="Genomic_DNA"/>
</dbReference>
<dbReference type="AlphaFoldDB" id="A0A0G1YEH3"/>
<comment type="caution">
    <text evidence="1">The sequence shown here is derived from an EMBL/GenBank/DDBJ whole genome shotgun (WGS) entry which is preliminary data.</text>
</comment>
<dbReference type="Proteomes" id="UP000033870">
    <property type="component" value="Unassembled WGS sequence"/>
</dbReference>
<organism evidence="1 2">
    <name type="scientific">Candidatus Magasanikbacteria bacterium GW2011_GWA2_56_11</name>
    <dbReference type="NCBI Taxonomy" id="1619044"/>
    <lineage>
        <taxon>Bacteria</taxon>
        <taxon>Candidatus Magasanikiibacteriota</taxon>
    </lineage>
</organism>
<evidence type="ECO:0000313" key="1">
    <source>
        <dbReference type="EMBL" id="KKW41601.1"/>
    </source>
</evidence>
<accession>A0A0G1YEH3</accession>